<dbReference type="PIRSF" id="PIRSF000538">
    <property type="entry name" value="GlpK"/>
    <property type="match status" value="1"/>
</dbReference>
<dbReference type="AlphaFoldDB" id="A0A6G9YHH5"/>
<dbReference type="EMBL" id="CP046172">
    <property type="protein sequence ID" value="QIS12496.1"/>
    <property type="molecule type" value="Genomic_DNA"/>
</dbReference>
<evidence type="ECO:0000256" key="5">
    <source>
        <dbReference type="RuleBase" id="RU003733"/>
    </source>
</evidence>
<comment type="similarity">
    <text evidence="1 5">Belongs to the FGGY kinase family.</text>
</comment>
<name>A0A6G9YHH5_9NOCA</name>
<evidence type="ECO:0000256" key="4">
    <source>
        <dbReference type="ARBA" id="ARBA00022777"/>
    </source>
</evidence>
<keyword evidence="9" id="KW-1185">Reference proteome</keyword>
<evidence type="ECO:0000259" key="7">
    <source>
        <dbReference type="Pfam" id="PF02782"/>
    </source>
</evidence>
<organism evidence="8 9">
    <name type="scientific">Nocardia arthritidis</name>
    <dbReference type="NCBI Taxonomy" id="228602"/>
    <lineage>
        <taxon>Bacteria</taxon>
        <taxon>Bacillati</taxon>
        <taxon>Actinomycetota</taxon>
        <taxon>Actinomycetes</taxon>
        <taxon>Mycobacteriales</taxon>
        <taxon>Nocardiaceae</taxon>
        <taxon>Nocardia</taxon>
    </lineage>
</organism>
<dbReference type="PROSITE" id="PS00445">
    <property type="entry name" value="FGGY_KINASES_2"/>
    <property type="match status" value="1"/>
</dbReference>
<dbReference type="InterPro" id="IPR000577">
    <property type="entry name" value="Carb_kinase_FGGY"/>
</dbReference>
<dbReference type="PANTHER" id="PTHR43095">
    <property type="entry name" value="SUGAR KINASE"/>
    <property type="match status" value="1"/>
</dbReference>
<feature type="domain" description="Carbohydrate kinase FGGY C-terminal" evidence="7">
    <location>
        <begin position="249"/>
        <end position="430"/>
    </location>
</feature>
<protein>
    <submittedName>
        <fullName evidence="8">Xylulose kinase</fullName>
    </submittedName>
</protein>
<keyword evidence="2" id="KW-0119">Carbohydrate metabolism</keyword>
<dbReference type="GO" id="GO:0016301">
    <property type="term" value="F:kinase activity"/>
    <property type="evidence" value="ECO:0007669"/>
    <property type="project" value="UniProtKB-KW"/>
</dbReference>
<accession>A0A6G9YHH5</accession>
<dbReference type="PANTHER" id="PTHR43095:SF5">
    <property type="entry name" value="XYLULOSE KINASE"/>
    <property type="match status" value="1"/>
</dbReference>
<sequence>MGELIVGIDIGTTAVKVALFTGRHELIDAHVTEHPMTRGKPSWAEQDPRDWWQGCLRGIDAVTAGAAAGAVGAVGVTSQVNTHVFVDARLRPLLPAITWQDQRCAEIARELNRTVTAERRHEIWGRPYAFDASGLIPRALWVARNAPDTWRATRWVLSPKDYVNALLTGEIASDAMSSIGLVDTDGIGYLDAAVALVDGLGDRLPPLARPTDTVGRTGLPGLACHAAVGTMDALSEMHAAGLTTPGRGMISCGTSLVVAGAAELSMPAKGIVTFPPVDGLRIHAGPTQAGGDALRWWARAGRQPIQQVLADAAAVAPGGSGVVFTPHLMGERAPLWDPDVRGGFLGLSTATTHAELGRAVLEGVAMSGRQVLAEVESACGKPLDPITFSGGGANSELWAQIFADVLGRPLHRLATRDYSAVLGAALFGGIGAGIRPDRTAPPIDRIFTPDPGHTRRLDPLFEIYQDSYPALREVHAKLEKWRSATS</sequence>
<evidence type="ECO:0000256" key="2">
    <source>
        <dbReference type="ARBA" id="ARBA00022629"/>
    </source>
</evidence>
<dbReference type="InterPro" id="IPR018485">
    <property type="entry name" value="FGGY_C"/>
</dbReference>
<dbReference type="InterPro" id="IPR018484">
    <property type="entry name" value="FGGY_N"/>
</dbReference>
<dbReference type="Proteomes" id="UP000503540">
    <property type="component" value="Chromosome"/>
</dbReference>
<feature type="domain" description="Carbohydrate kinase FGGY N-terminal" evidence="6">
    <location>
        <begin position="5"/>
        <end position="216"/>
    </location>
</feature>
<dbReference type="Pfam" id="PF02782">
    <property type="entry name" value="FGGY_C"/>
    <property type="match status" value="1"/>
</dbReference>
<evidence type="ECO:0000256" key="3">
    <source>
        <dbReference type="ARBA" id="ARBA00022679"/>
    </source>
</evidence>
<dbReference type="InterPro" id="IPR018483">
    <property type="entry name" value="Carb_kinase_FGGY_CS"/>
</dbReference>
<dbReference type="Pfam" id="PF00370">
    <property type="entry name" value="FGGY_N"/>
    <property type="match status" value="1"/>
</dbReference>
<dbReference type="GO" id="GO:0042732">
    <property type="term" value="P:D-xylose metabolic process"/>
    <property type="evidence" value="ECO:0007669"/>
    <property type="project" value="UniProtKB-KW"/>
</dbReference>
<dbReference type="InterPro" id="IPR050406">
    <property type="entry name" value="FGGY_Carb_Kinase"/>
</dbReference>
<dbReference type="Gene3D" id="3.30.420.40">
    <property type="match status" value="2"/>
</dbReference>
<reference evidence="8 9" key="1">
    <citation type="journal article" date="2019" name="ACS Chem. Biol.">
        <title>Identification and Mobilization of a Cryptic Antibiotic Biosynthesis Gene Locus from a Human-Pathogenic Nocardia Isolate.</title>
        <authorList>
            <person name="Herisse M."/>
            <person name="Ishida K."/>
            <person name="Porter J.L."/>
            <person name="Howden B."/>
            <person name="Hertweck C."/>
            <person name="Stinear T.P."/>
            <person name="Pidot S.J."/>
        </authorList>
    </citation>
    <scope>NUCLEOTIDE SEQUENCE [LARGE SCALE GENOMIC DNA]</scope>
    <source>
        <strain evidence="8 9">AUSMDU00012717</strain>
    </source>
</reference>
<evidence type="ECO:0000259" key="6">
    <source>
        <dbReference type="Pfam" id="PF00370"/>
    </source>
</evidence>
<dbReference type="RefSeq" id="WP_238846601.1">
    <property type="nucleotide sequence ID" value="NZ_CP046172.1"/>
</dbReference>
<evidence type="ECO:0000313" key="8">
    <source>
        <dbReference type="EMBL" id="QIS12496.1"/>
    </source>
</evidence>
<dbReference type="KEGG" id="nah:F5544_23175"/>
<dbReference type="GO" id="GO:0016773">
    <property type="term" value="F:phosphotransferase activity, alcohol group as acceptor"/>
    <property type="evidence" value="ECO:0007669"/>
    <property type="project" value="InterPro"/>
</dbReference>
<proteinExistence type="inferred from homology"/>
<dbReference type="InterPro" id="IPR043129">
    <property type="entry name" value="ATPase_NBD"/>
</dbReference>
<keyword evidence="4 5" id="KW-0418">Kinase</keyword>
<gene>
    <name evidence="8" type="ORF">F5544_23175</name>
</gene>
<keyword evidence="3 5" id="KW-0808">Transferase</keyword>
<evidence type="ECO:0000256" key="1">
    <source>
        <dbReference type="ARBA" id="ARBA00009156"/>
    </source>
</evidence>
<dbReference type="SUPFAM" id="SSF53067">
    <property type="entry name" value="Actin-like ATPase domain"/>
    <property type="match status" value="2"/>
</dbReference>
<evidence type="ECO:0000313" key="9">
    <source>
        <dbReference type="Proteomes" id="UP000503540"/>
    </source>
</evidence>
<keyword evidence="2" id="KW-0859">Xylose metabolism</keyword>